<feature type="region of interest" description="Disordered" evidence="1">
    <location>
        <begin position="224"/>
        <end position="260"/>
    </location>
</feature>
<dbReference type="EMBL" id="CAJHNH020000920">
    <property type="protein sequence ID" value="CAG5120544.1"/>
    <property type="molecule type" value="Genomic_DNA"/>
</dbReference>
<name>A0A8S3YU78_9EUPU</name>
<protein>
    <recommendedName>
        <fullName evidence="4">TIR domain-containing protein</fullName>
    </recommendedName>
</protein>
<evidence type="ECO:0000313" key="2">
    <source>
        <dbReference type="EMBL" id="CAG5120544.1"/>
    </source>
</evidence>
<dbReference type="OrthoDB" id="6043982at2759"/>
<evidence type="ECO:0000313" key="3">
    <source>
        <dbReference type="Proteomes" id="UP000678393"/>
    </source>
</evidence>
<comment type="caution">
    <text evidence="2">The sequence shown here is derived from an EMBL/GenBank/DDBJ whole genome shotgun (WGS) entry which is preliminary data.</text>
</comment>
<evidence type="ECO:0008006" key="4">
    <source>
        <dbReference type="Google" id="ProtNLM"/>
    </source>
</evidence>
<dbReference type="Proteomes" id="UP000678393">
    <property type="component" value="Unassembled WGS sequence"/>
</dbReference>
<dbReference type="AlphaFoldDB" id="A0A8S3YU78"/>
<sequence length="260" mass="29281">MAHGGAYPTITFSSQDCSAEVLQTSRLQPIPESIAAEWLNIDTMEGIVPYSLHDILGTSSYNNELLDDSSEEFRVFETATQDRVVYISHTIREKDRIDPFIYLLHRHFPNIIFKTSSDCADMEGKQEAIDCSELVVIFMSQLYSESHEMALEYSLMGGKEIIVAAHERMTWPPGNYFDGNLHFERLPRTFVDTAANRSSAAGLIDLIDHYLDWEESQSLYGGSSMSNGKLNQSNDSNSYVHENGLQKQQSNKSSTTCVIL</sequence>
<organism evidence="2 3">
    <name type="scientific">Candidula unifasciata</name>
    <dbReference type="NCBI Taxonomy" id="100452"/>
    <lineage>
        <taxon>Eukaryota</taxon>
        <taxon>Metazoa</taxon>
        <taxon>Spiralia</taxon>
        <taxon>Lophotrochozoa</taxon>
        <taxon>Mollusca</taxon>
        <taxon>Gastropoda</taxon>
        <taxon>Heterobranchia</taxon>
        <taxon>Euthyneura</taxon>
        <taxon>Panpulmonata</taxon>
        <taxon>Eupulmonata</taxon>
        <taxon>Stylommatophora</taxon>
        <taxon>Helicina</taxon>
        <taxon>Helicoidea</taxon>
        <taxon>Geomitridae</taxon>
        <taxon>Candidula</taxon>
    </lineage>
</organism>
<accession>A0A8S3YU78</accession>
<gene>
    <name evidence="2" type="ORF">CUNI_LOCUS6102</name>
</gene>
<proteinExistence type="predicted"/>
<reference evidence="2" key="1">
    <citation type="submission" date="2021-04" db="EMBL/GenBank/DDBJ databases">
        <authorList>
            <consortium name="Molecular Ecology Group"/>
        </authorList>
    </citation>
    <scope>NUCLEOTIDE SEQUENCE</scope>
</reference>
<keyword evidence="3" id="KW-1185">Reference proteome</keyword>
<evidence type="ECO:0000256" key="1">
    <source>
        <dbReference type="SAM" id="MobiDB-lite"/>
    </source>
</evidence>